<dbReference type="RefSeq" id="WP_160911132.1">
    <property type="nucleotide sequence ID" value="NZ_WMFA01000001.1"/>
</dbReference>
<dbReference type="Proteomes" id="UP000450457">
    <property type="component" value="Unassembled WGS sequence"/>
</dbReference>
<gene>
    <name evidence="1" type="ORF">GLW00_03135</name>
</gene>
<dbReference type="AlphaFoldDB" id="A0A845F841"/>
<protein>
    <submittedName>
        <fullName evidence="1">Uncharacterized protein</fullName>
    </submittedName>
</protein>
<proteinExistence type="predicted"/>
<reference evidence="1 2" key="1">
    <citation type="submission" date="2019-11" db="EMBL/GenBank/DDBJ databases">
        <title>Genome sequences of 17 halophilic strains isolated from different environments.</title>
        <authorList>
            <person name="Furrow R.E."/>
        </authorList>
    </citation>
    <scope>NUCLEOTIDE SEQUENCE [LARGE SCALE GENOMIC DNA]</scope>
    <source>
        <strain evidence="1 2">SL-4</strain>
    </source>
</reference>
<evidence type="ECO:0000313" key="2">
    <source>
        <dbReference type="Proteomes" id="UP000450457"/>
    </source>
</evidence>
<dbReference type="InterPro" id="IPR010866">
    <property type="entry name" value="A-2_8-polyST"/>
</dbReference>
<dbReference type="Pfam" id="PF07388">
    <property type="entry name" value="A-2_8-polyST"/>
    <property type="match status" value="1"/>
</dbReference>
<organism evidence="1 2">
    <name type="scientific">Halobacillus litoralis</name>
    <dbReference type="NCBI Taxonomy" id="45668"/>
    <lineage>
        <taxon>Bacteria</taxon>
        <taxon>Bacillati</taxon>
        <taxon>Bacillota</taxon>
        <taxon>Bacilli</taxon>
        <taxon>Bacillales</taxon>
        <taxon>Bacillaceae</taxon>
        <taxon>Halobacillus</taxon>
    </lineage>
</organism>
<sequence length="364" mass="42969">MKPTFFSVNTIFHLMICKLFIKKHNIKKPIIICFSINSIIAEIIAKDSDLYDVLIIERSEFPSSKLEIGKKNKRQIQKAKRYFMENESDHLYIFKDNDLINQTLIRCATQKDIKITLIEEGLGLYNSPSKPTVKKHSLLKRFLFSYPKQTYKDIGMSPNINEILASSPGFLPEEKKKNKRINVLSFNDLNIRDLNELYRYFNVSDIDFNFPNDNGLYTILYMGQPFSEFNYISIERENAKIEGLFEALTKFKNLQVIIKPHPSEDIKKYKRLLRNNRVHLIEDYYLPAELIPAKVNIDLVLTVHSSSCYYINQWYGINAISLYKVFFDVFPEESLKEKLEKMYNMDMLYNLSEIKKYIDLEYIN</sequence>
<dbReference type="OrthoDB" id="2965597at2"/>
<name>A0A845F841_9BACI</name>
<dbReference type="GeneID" id="78005970"/>
<dbReference type="EMBL" id="WMFA01000001">
    <property type="protein sequence ID" value="MYL69827.1"/>
    <property type="molecule type" value="Genomic_DNA"/>
</dbReference>
<comment type="caution">
    <text evidence="1">The sequence shown here is derived from an EMBL/GenBank/DDBJ whole genome shotgun (WGS) entry which is preliminary data.</text>
</comment>
<evidence type="ECO:0000313" key="1">
    <source>
        <dbReference type="EMBL" id="MYL69827.1"/>
    </source>
</evidence>
<accession>A0A845F841</accession>